<dbReference type="AlphaFoldDB" id="A0A8I6RVN5"/>
<dbReference type="GO" id="GO:0006383">
    <property type="term" value="P:transcription by RNA polymerase III"/>
    <property type="evidence" value="ECO:0007669"/>
    <property type="project" value="InterPro"/>
</dbReference>
<accession>A0A8I6RVN5</accession>
<dbReference type="Pfam" id="PF11705">
    <property type="entry name" value="RNA_pol_3_Rpc31"/>
    <property type="match status" value="1"/>
</dbReference>
<dbReference type="RefSeq" id="XP_024086248.1">
    <property type="nucleotide sequence ID" value="XM_024230480.1"/>
</dbReference>
<dbReference type="InterPro" id="IPR024661">
    <property type="entry name" value="RNA_pol_III_Rpc31"/>
</dbReference>
<evidence type="ECO:0000256" key="3">
    <source>
        <dbReference type="ARBA" id="ARBA00023242"/>
    </source>
</evidence>
<organism evidence="5 6">
    <name type="scientific">Cimex lectularius</name>
    <name type="common">Bed bug</name>
    <name type="synonym">Acanthia lectularia</name>
    <dbReference type="NCBI Taxonomy" id="79782"/>
    <lineage>
        <taxon>Eukaryota</taxon>
        <taxon>Metazoa</taxon>
        <taxon>Ecdysozoa</taxon>
        <taxon>Arthropoda</taxon>
        <taxon>Hexapoda</taxon>
        <taxon>Insecta</taxon>
        <taxon>Pterygota</taxon>
        <taxon>Neoptera</taxon>
        <taxon>Paraneoptera</taxon>
        <taxon>Hemiptera</taxon>
        <taxon>Heteroptera</taxon>
        <taxon>Panheteroptera</taxon>
        <taxon>Cimicomorpha</taxon>
        <taxon>Cimicidae</taxon>
        <taxon>Cimex</taxon>
    </lineage>
</organism>
<feature type="region of interest" description="Disordered" evidence="4">
    <location>
        <begin position="146"/>
        <end position="203"/>
    </location>
</feature>
<evidence type="ECO:0000256" key="2">
    <source>
        <dbReference type="ARBA" id="ARBA00008352"/>
    </source>
</evidence>
<feature type="compositionally biased region" description="Acidic residues" evidence="4">
    <location>
        <begin position="190"/>
        <end position="203"/>
    </location>
</feature>
<feature type="compositionally biased region" description="Acidic residues" evidence="4">
    <location>
        <begin position="154"/>
        <end position="175"/>
    </location>
</feature>
<dbReference type="CTD" id="10622"/>
<evidence type="ECO:0000256" key="1">
    <source>
        <dbReference type="ARBA" id="ARBA00004123"/>
    </source>
</evidence>
<dbReference type="GO" id="GO:0005666">
    <property type="term" value="C:RNA polymerase III complex"/>
    <property type="evidence" value="ECO:0007669"/>
    <property type="project" value="TreeGrafter"/>
</dbReference>
<evidence type="ECO:0008006" key="7">
    <source>
        <dbReference type="Google" id="ProtNLM"/>
    </source>
</evidence>
<protein>
    <recommendedName>
        <fullName evidence="7">DNA-directed RNA polymerase III subunit</fullName>
    </recommendedName>
</protein>
<proteinExistence type="inferred from homology"/>
<dbReference type="RefSeq" id="XP_014252206.2">
    <property type="nucleotide sequence ID" value="XM_014396720.2"/>
</dbReference>
<dbReference type="KEGG" id="clec:106668190"/>
<sequence length="203" mass="23023">MAGRGRGRAALSFNVESLGISPGEQLPGPVLQPPPTYPPLEFHPTPLLPSLAHMQRLKYKNDYLSFYSRLKVECGEKEVGAASKRKYTGVSAKNQKSIQLDYQWERFPMELRPAQYKKRMIQAATSAKQTNIEEILAQLEKAEGVVKIEKPEQEENEENLQEDEELEDSDNEMDGGTDYNQNYFDNGEGYLDEDDDVDDGPVY</sequence>
<dbReference type="EnsemblMetazoa" id="XM_014396720.2">
    <property type="protein sequence ID" value="XP_014252206.2"/>
    <property type="gene ID" value="LOC106668190"/>
</dbReference>
<keyword evidence="3" id="KW-0539">Nucleus</keyword>
<dbReference type="Proteomes" id="UP000494040">
    <property type="component" value="Unassembled WGS sequence"/>
</dbReference>
<dbReference type="PANTHER" id="PTHR15367:SF2">
    <property type="entry name" value="DNA-DIRECTED RNA POLYMERASE III SUBUNIT"/>
    <property type="match status" value="1"/>
</dbReference>
<dbReference type="PANTHER" id="PTHR15367">
    <property type="entry name" value="DNA-DIRECTED RNA POLYMERASE III"/>
    <property type="match status" value="1"/>
</dbReference>
<dbReference type="OMA" id="LCIKVRE"/>
<name>A0A8I6RVN5_CIMLE</name>
<evidence type="ECO:0000256" key="4">
    <source>
        <dbReference type="SAM" id="MobiDB-lite"/>
    </source>
</evidence>
<comment type="similarity">
    <text evidence="2">Belongs to the eukaryotic RPC7 RNA polymerase subunit family.</text>
</comment>
<comment type="subcellular location">
    <subcellularLocation>
        <location evidence="1">Nucleus</location>
    </subcellularLocation>
</comment>
<dbReference type="EnsemblMetazoa" id="XM_024230480.1">
    <property type="protein sequence ID" value="XP_024086248.1"/>
    <property type="gene ID" value="LOC106668190"/>
</dbReference>
<evidence type="ECO:0000313" key="6">
    <source>
        <dbReference type="Proteomes" id="UP000494040"/>
    </source>
</evidence>
<evidence type="ECO:0000313" key="5">
    <source>
        <dbReference type="EnsemblMetazoa" id="XP_014252206.2"/>
    </source>
</evidence>
<keyword evidence="6" id="KW-1185">Reference proteome</keyword>
<dbReference type="GeneID" id="106668190"/>
<reference evidence="5" key="1">
    <citation type="submission" date="2022-01" db="UniProtKB">
        <authorList>
            <consortium name="EnsemblMetazoa"/>
        </authorList>
    </citation>
    <scope>IDENTIFICATION</scope>
</reference>
<dbReference type="OrthoDB" id="5377312at2759"/>